<keyword evidence="5 8" id="KW-0378">Hydrolase</keyword>
<dbReference type="Proteomes" id="UP001652625">
    <property type="component" value="Chromosome 06"/>
</dbReference>
<comment type="similarity">
    <text evidence="1 8">Belongs to the peptidase M1 family.</text>
</comment>
<dbReference type="CDD" id="cd09601">
    <property type="entry name" value="M1_APN-Q_like"/>
    <property type="match status" value="1"/>
</dbReference>
<evidence type="ECO:0000256" key="4">
    <source>
        <dbReference type="ARBA" id="ARBA00022723"/>
    </source>
</evidence>
<dbReference type="PANTHER" id="PTHR11533">
    <property type="entry name" value="PROTEASE M1 ZINC METALLOPROTEASE"/>
    <property type="match status" value="1"/>
</dbReference>
<evidence type="ECO:0000256" key="2">
    <source>
        <dbReference type="ARBA" id="ARBA00022438"/>
    </source>
</evidence>
<feature type="domain" description="Aminopeptidase N-like N-terminal" evidence="11">
    <location>
        <begin position="14"/>
        <end position="198"/>
    </location>
</feature>
<dbReference type="InterPro" id="IPR024571">
    <property type="entry name" value="ERAP1-like_C_dom"/>
</dbReference>
<evidence type="ECO:0000256" key="7">
    <source>
        <dbReference type="ARBA" id="ARBA00023049"/>
    </source>
</evidence>
<organism evidence="12 13">
    <name type="scientific">Hydra vulgaris</name>
    <name type="common">Hydra</name>
    <name type="synonym">Hydra attenuata</name>
    <dbReference type="NCBI Taxonomy" id="6087"/>
    <lineage>
        <taxon>Eukaryota</taxon>
        <taxon>Metazoa</taxon>
        <taxon>Cnidaria</taxon>
        <taxon>Hydrozoa</taxon>
        <taxon>Hydroidolina</taxon>
        <taxon>Anthoathecata</taxon>
        <taxon>Aplanulata</taxon>
        <taxon>Hydridae</taxon>
        <taxon>Hydra</taxon>
    </lineage>
</organism>
<reference evidence="13" key="1">
    <citation type="submission" date="2025-08" db="UniProtKB">
        <authorList>
            <consortium name="RefSeq"/>
        </authorList>
    </citation>
    <scope>IDENTIFICATION</scope>
</reference>
<dbReference type="Pfam" id="PF01433">
    <property type="entry name" value="Peptidase_M1"/>
    <property type="match status" value="1"/>
</dbReference>
<evidence type="ECO:0000259" key="10">
    <source>
        <dbReference type="Pfam" id="PF11838"/>
    </source>
</evidence>
<keyword evidence="2 8" id="KW-0031">Aminopeptidase</keyword>
<dbReference type="InterPro" id="IPR045357">
    <property type="entry name" value="Aminopeptidase_N-like_N"/>
</dbReference>
<protein>
    <recommendedName>
        <fullName evidence="8">Aminopeptidase</fullName>
        <ecNumber evidence="8">3.4.11.-</ecNumber>
    </recommendedName>
</protein>
<evidence type="ECO:0000313" key="13">
    <source>
        <dbReference type="RefSeq" id="XP_065655974.1"/>
    </source>
</evidence>
<comment type="cofactor">
    <cofactor evidence="8">
        <name>Zn(2+)</name>
        <dbReference type="ChEBI" id="CHEBI:29105"/>
    </cofactor>
    <text evidence="8">Binds 1 zinc ion per subunit.</text>
</comment>
<sequence>MNQERLHMLPKCVQPISYTLLLVPNIENFIFYGEETIDIEVKEATRQIVLNSAFINISHVTFFLDNIVIPCSNIEYDVDQEKVTLHYDQELPLGFAKLNIAFVGELNDKMKGFYRSKYVTTCGNEKYCAVTHFEPTGARHAFPCWDEPEIKASFRISIVASEKTVLSNMDLYEKKVYHNDNSLHVYSFNTTPVMSTYLVAFVVGNFDYIEGFVEDIPVRIYTPVGKSDQGSFALELTIKCMDFYNKYFGIKYHLPKIDLIALPNFPIGAMENWGLVTYRENALLFDPLESSFYCKINVSLVVAHELSHNWFGNLVTMRWWTDLWLKEGFATWCQYLCIDHCYPNFNIWENFVSQTLVKALQLDSLTTSHPIEVYVDHPSQIDEIFDTISYCKGSVVIRMLHDYLGEDIFRNGLCTFLKTFQFRNAATNDLWYHLELASSKPVKQVMELWTKEMGYPVLVVTSNHVKSQRTITITQKKFSSNGSFDSKKLWSVPVALKTSKKHFIKVLMNEEEVTLNIDNMLDCDWVKINPEIIGFYRVSYSQEMMIQLRSAINQFSTIDRLNFVNDLFALSAVGISSTSCFLKFLSGYKDEMNYAVWRDITSSISKICILLQNTNYYNNFQQFVAELYRPVAQKLGWTAAKNEDYSLSMLRCLVLKKLGEVGDPGVIKKSMEMFASHVNGIQNIPADLRVAVYSTVMSVADENSFQQMITLYQNTEHVEERDRILRSIGNSTNPNLISKVLEFGLSDEVQSQSTKLVLLGCTASLIGRCSTWNVVKRNWQEFQRRYGGIMLSSIVKICTSNFATESEYDNVKEFFQTYPTPSAERAISHSLESIKCNINWLARECININSWLIDYSSNQISN</sequence>
<dbReference type="Gene3D" id="1.25.50.20">
    <property type="match status" value="1"/>
</dbReference>
<dbReference type="Pfam" id="PF17900">
    <property type="entry name" value="Peptidase_M1_N"/>
    <property type="match status" value="1"/>
</dbReference>
<name>A0ABM4C339_HYDVU</name>
<dbReference type="InterPro" id="IPR042097">
    <property type="entry name" value="Aminopeptidase_N-like_N_sf"/>
</dbReference>
<dbReference type="Pfam" id="PF11838">
    <property type="entry name" value="ERAP1_C"/>
    <property type="match status" value="1"/>
</dbReference>
<dbReference type="SUPFAM" id="SSF63737">
    <property type="entry name" value="Leukotriene A4 hydrolase N-terminal domain"/>
    <property type="match status" value="1"/>
</dbReference>
<evidence type="ECO:0000256" key="6">
    <source>
        <dbReference type="ARBA" id="ARBA00022833"/>
    </source>
</evidence>
<dbReference type="RefSeq" id="XP_065655974.1">
    <property type="nucleotide sequence ID" value="XM_065799902.1"/>
</dbReference>
<dbReference type="GO" id="GO:0004177">
    <property type="term" value="F:aminopeptidase activity"/>
    <property type="evidence" value="ECO:0007669"/>
    <property type="project" value="UniProtKB-KW"/>
</dbReference>
<proteinExistence type="inferred from homology"/>
<accession>A0ABM4C339</accession>
<keyword evidence="3 8" id="KW-0645">Protease</keyword>
<evidence type="ECO:0000259" key="11">
    <source>
        <dbReference type="Pfam" id="PF17900"/>
    </source>
</evidence>
<evidence type="ECO:0000313" key="12">
    <source>
        <dbReference type="Proteomes" id="UP001652625"/>
    </source>
</evidence>
<evidence type="ECO:0000259" key="9">
    <source>
        <dbReference type="Pfam" id="PF01433"/>
    </source>
</evidence>
<evidence type="ECO:0000256" key="3">
    <source>
        <dbReference type="ARBA" id="ARBA00022670"/>
    </source>
</evidence>
<keyword evidence="7 8" id="KW-0482">Metalloprotease</keyword>
<dbReference type="InterPro" id="IPR027268">
    <property type="entry name" value="Peptidase_M4/M1_CTD_sf"/>
</dbReference>
<dbReference type="GeneID" id="100205272"/>
<dbReference type="PANTHER" id="PTHR11533:SF174">
    <property type="entry name" value="PUROMYCIN-SENSITIVE AMINOPEPTIDASE-RELATED"/>
    <property type="match status" value="1"/>
</dbReference>
<evidence type="ECO:0000256" key="8">
    <source>
        <dbReference type="RuleBase" id="RU364040"/>
    </source>
</evidence>
<keyword evidence="4 8" id="KW-0479">Metal-binding</keyword>
<dbReference type="SUPFAM" id="SSF55486">
    <property type="entry name" value="Metalloproteases ('zincins'), catalytic domain"/>
    <property type="match status" value="1"/>
</dbReference>
<dbReference type="Gene3D" id="2.60.40.1910">
    <property type="match status" value="1"/>
</dbReference>
<dbReference type="Gene3D" id="2.60.40.1730">
    <property type="entry name" value="tricorn interacting facor f3 domain"/>
    <property type="match status" value="1"/>
</dbReference>
<keyword evidence="12" id="KW-1185">Reference proteome</keyword>
<evidence type="ECO:0000256" key="5">
    <source>
        <dbReference type="ARBA" id="ARBA00022801"/>
    </source>
</evidence>
<dbReference type="InterPro" id="IPR014782">
    <property type="entry name" value="Peptidase_M1_dom"/>
</dbReference>
<dbReference type="InterPro" id="IPR050344">
    <property type="entry name" value="Peptidase_M1_aminopeptidases"/>
</dbReference>
<feature type="domain" description="Peptidase M1 membrane alanine aminopeptidase" evidence="9">
    <location>
        <begin position="232"/>
        <end position="449"/>
    </location>
</feature>
<gene>
    <name evidence="13" type="primary">LOC100205272</name>
</gene>
<dbReference type="EC" id="3.4.11.-" evidence="8"/>
<evidence type="ECO:0000256" key="1">
    <source>
        <dbReference type="ARBA" id="ARBA00010136"/>
    </source>
</evidence>
<dbReference type="PRINTS" id="PR00756">
    <property type="entry name" value="ALADIPTASE"/>
</dbReference>
<dbReference type="InterPro" id="IPR034016">
    <property type="entry name" value="M1_APN-typ"/>
</dbReference>
<dbReference type="Gene3D" id="1.10.390.10">
    <property type="entry name" value="Neutral Protease Domain 2"/>
    <property type="match status" value="1"/>
</dbReference>
<feature type="domain" description="ERAP1-like C-terminal" evidence="10">
    <location>
        <begin position="525"/>
        <end position="835"/>
    </location>
</feature>
<keyword evidence="6 8" id="KW-0862">Zinc</keyword>
<dbReference type="InterPro" id="IPR001930">
    <property type="entry name" value="Peptidase_M1"/>
</dbReference>